<sequence length="55" mass="5938">MPSDAQRYPAYLGHARMTEKVSMALSFAPEQVSISALGSLHYVAGARLLITIDSD</sequence>
<evidence type="ECO:0000313" key="1">
    <source>
        <dbReference type="EMBL" id="THC98410.1"/>
    </source>
</evidence>
<evidence type="ECO:0000313" key="2">
    <source>
        <dbReference type="Proteomes" id="UP000308092"/>
    </source>
</evidence>
<name>A0A4S3JSD8_9EURO</name>
<reference evidence="1 2" key="1">
    <citation type="submission" date="2019-03" db="EMBL/GenBank/DDBJ databases">
        <title>The genome sequence of a newly discovered highly antifungal drug resistant Aspergillus species, Aspergillus tanneri NIH 1004.</title>
        <authorList>
            <person name="Mounaud S."/>
            <person name="Singh I."/>
            <person name="Joardar V."/>
            <person name="Pakala S."/>
            <person name="Pakala S."/>
            <person name="Venepally P."/>
            <person name="Hoover J."/>
            <person name="Nierman W."/>
            <person name="Chung J."/>
            <person name="Losada L."/>
        </authorList>
    </citation>
    <scope>NUCLEOTIDE SEQUENCE [LARGE SCALE GENOMIC DNA]</scope>
    <source>
        <strain evidence="1 2">NIH1004</strain>
    </source>
</reference>
<organism evidence="1 2">
    <name type="scientific">Aspergillus tanneri</name>
    <dbReference type="NCBI Taxonomy" id="1220188"/>
    <lineage>
        <taxon>Eukaryota</taxon>
        <taxon>Fungi</taxon>
        <taxon>Dikarya</taxon>
        <taxon>Ascomycota</taxon>
        <taxon>Pezizomycotina</taxon>
        <taxon>Eurotiomycetes</taxon>
        <taxon>Eurotiomycetidae</taxon>
        <taxon>Eurotiales</taxon>
        <taxon>Aspergillaceae</taxon>
        <taxon>Aspergillus</taxon>
        <taxon>Aspergillus subgen. Circumdati</taxon>
    </lineage>
</organism>
<comment type="caution">
    <text evidence="1">The sequence shown here is derived from an EMBL/GenBank/DDBJ whole genome shotgun (WGS) entry which is preliminary data.</text>
</comment>
<dbReference type="VEuPathDB" id="FungiDB:EYZ11_002129"/>
<dbReference type="EMBL" id="SOSA01000045">
    <property type="protein sequence ID" value="THC98410.1"/>
    <property type="molecule type" value="Genomic_DNA"/>
</dbReference>
<gene>
    <name evidence="1" type="ORF">EYZ11_002129</name>
</gene>
<dbReference type="AlphaFoldDB" id="A0A4S3JSD8"/>
<proteinExistence type="predicted"/>
<accession>A0A4S3JSD8</accession>
<dbReference type="Proteomes" id="UP000308092">
    <property type="component" value="Unassembled WGS sequence"/>
</dbReference>
<protein>
    <submittedName>
        <fullName evidence="1">Uncharacterized protein</fullName>
    </submittedName>
</protein>
<keyword evidence="2" id="KW-1185">Reference proteome</keyword>